<comment type="caution">
    <text evidence="1">The sequence shown here is derived from an EMBL/GenBank/DDBJ whole genome shotgun (WGS) entry which is preliminary data.</text>
</comment>
<protein>
    <submittedName>
        <fullName evidence="1">Uncharacterized protein</fullName>
    </submittedName>
</protein>
<reference evidence="1" key="1">
    <citation type="submission" date="2024-09" db="EMBL/GenBank/DDBJ databases">
        <title>Black Yeasts Isolated from many extreme environments.</title>
        <authorList>
            <person name="Coleine C."/>
            <person name="Stajich J.E."/>
            <person name="Selbmann L."/>
        </authorList>
    </citation>
    <scope>NUCLEOTIDE SEQUENCE</scope>
    <source>
        <strain evidence="1">CCFEE 5737</strain>
    </source>
</reference>
<evidence type="ECO:0000313" key="1">
    <source>
        <dbReference type="EMBL" id="KAK3064969.1"/>
    </source>
</evidence>
<organism evidence="1 2">
    <name type="scientific">Coniosporium uncinatum</name>
    <dbReference type="NCBI Taxonomy" id="93489"/>
    <lineage>
        <taxon>Eukaryota</taxon>
        <taxon>Fungi</taxon>
        <taxon>Dikarya</taxon>
        <taxon>Ascomycota</taxon>
        <taxon>Pezizomycotina</taxon>
        <taxon>Dothideomycetes</taxon>
        <taxon>Dothideomycetes incertae sedis</taxon>
        <taxon>Coniosporium</taxon>
    </lineage>
</organism>
<name>A0ACC3DBS3_9PEZI</name>
<gene>
    <name evidence="1" type="ORF">LTS18_000400</name>
</gene>
<evidence type="ECO:0000313" key="2">
    <source>
        <dbReference type="Proteomes" id="UP001186974"/>
    </source>
</evidence>
<sequence>MASARKIIGLLNIGQSQAEPDYDFSRLGGDIIVESLCPLDAYSVSQLLEDYKPRGDELPISSSTSSGERILLSQSALASELQNGIREAEERDFDAVVITCTGNFRLDANSLEIILPGQVLRQQAEKHRRRIRKAAVLVPVDEQQKLLRNRWLERLPSGVEVQAFTMAPGSSLGDCHKLGLSLQGMGIDCIIMDCFGYSLAQSKTLKASVNLVLNAKEATIQAIQSRS</sequence>
<dbReference type="EMBL" id="JAWDJW010006385">
    <property type="protein sequence ID" value="KAK3064969.1"/>
    <property type="molecule type" value="Genomic_DNA"/>
</dbReference>
<dbReference type="Proteomes" id="UP001186974">
    <property type="component" value="Unassembled WGS sequence"/>
</dbReference>
<accession>A0ACC3DBS3</accession>
<keyword evidence="2" id="KW-1185">Reference proteome</keyword>
<proteinExistence type="predicted"/>